<keyword evidence="2" id="KW-1185">Reference proteome</keyword>
<proteinExistence type="predicted"/>
<dbReference type="RefSeq" id="WP_024331782.1">
    <property type="nucleotide sequence ID" value="NZ_JASOXK010000005.1"/>
</dbReference>
<comment type="caution">
    <text evidence="1">The sequence shown here is derived from an EMBL/GenBank/DDBJ whole genome shotgun (WGS) entry which is preliminary data.</text>
</comment>
<sequence>MTNRVRVQASRFSGGWELDLGEGRVTQAPTLAKARSEIIDYLDLWEEGVDHSDWDIQITPNITGAVKP</sequence>
<dbReference type="AlphaFoldDB" id="A0A2I1IMI1"/>
<evidence type="ECO:0000313" key="1">
    <source>
        <dbReference type="EMBL" id="PKY72336.1"/>
    </source>
</evidence>
<reference evidence="1 2" key="1">
    <citation type="submission" date="2017-12" db="EMBL/GenBank/DDBJ databases">
        <title>Phylogenetic diversity of female urinary microbiome.</title>
        <authorList>
            <person name="Thomas-White K."/>
            <person name="Wolfe A.J."/>
        </authorList>
    </citation>
    <scope>NUCLEOTIDE SEQUENCE [LARGE SCALE GENOMIC DNA]</scope>
    <source>
        <strain evidence="1 2">UMB0402</strain>
    </source>
</reference>
<dbReference type="GeneID" id="35866898"/>
<organism evidence="1 2">
    <name type="scientific">Winkia neuii</name>
    <dbReference type="NCBI Taxonomy" id="33007"/>
    <lineage>
        <taxon>Bacteria</taxon>
        <taxon>Bacillati</taxon>
        <taxon>Actinomycetota</taxon>
        <taxon>Actinomycetes</taxon>
        <taxon>Actinomycetales</taxon>
        <taxon>Actinomycetaceae</taxon>
        <taxon>Winkia</taxon>
    </lineage>
</organism>
<evidence type="ECO:0000313" key="2">
    <source>
        <dbReference type="Proteomes" id="UP000235122"/>
    </source>
</evidence>
<dbReference type="EMBL" id="PKKO01000003">
    <property type="protein sequence ID" value="PKY72336.1"/>
    <property type="molecule type" value="Genomic_DNA"/>
</dbReference>
<gene>
    <name evidence="1" type="ORF">CYJ19_05675</name>
</gene>
<dbReference type="Proteomes" id="UP000235122">
    <property type="component" value="Unassembled WGS sequence"/>
</dbReference>
<accession>A0A2I1IMI1</accession>
<name>A0A2I1IMI1_9ACTO</name>
<dbReference type="STRING" id="33007.HMPREF3198_00269"/>
<protein>
    <submittedName>
        <fullName evidence="1">Uncharacterized protein</fullName>
    </submittedName>
</protein>